<accession>A0A853M3M7</accession>
<name>A0A853M3M7_9MYCO</name>
<evidence type="ECO:0000313" key="3">
    <source>
        <dbReference type="Proteomes" id="UP000093894"/>
    </source>
</evidence>
<dbReference type="EMBL" id="LZLG01000066">
    <property type="protein sequence ID" value="OBJ60788.1"/>
    <property type="molecule type" value="Genomic_DNA"/>
</dbReference>
<gene>
    <name evidence="2" type="ORF">A5628_07000</name>
</gene>
<protein>
    <submittedName>
        <fullName evidence="2">Uncharacterized protein</fullName>
    </submittedName>
</protein>
<feature type="transmembrane region" description="Helical" evidence="1">
    <location>
        <begin position="29"/>
        <end position="52"/>
    </location>
</feature>
<keyword evidence="1" id="KW-1133">Transmembrane helix</keyword>
<organism evidence="2 3">
    <name type="scientific">Mycobacterium colombiense</name>
    <dbReference type="NCBI Taxonomy" id="339268"/>
    <lineage>
        <taxon>Bacteria</taxon>
        <taxon>Bacillati</taxon>
        <taxon>Actinomycetota</taxon>
        <taxon>Actinomycetes</taxon>
        <taxon>Mycobacteriales</taxon>
        <taxon>Mycobacteriaceae</taxon>
        <taxon>Mycobacterium</taxon>
        <taxon>Mycobacterium avium complex (MAC)</taxon>
    </lineage>
</organism>
<feature type="transmembrane region" description="Helical" evidence="1">
    <location>
        <begin position="72"/>
        <end position="94"/>
    </location>
</feature>
<keyword evidence="1" id="KW-0472">Membrane</keyword>
<keyword evidence="1" id="KW-0812">Transmembrane</keyword>
<sequence>MTESVAPASEPATTRSRPWRESRKLDQWIAFWSVPFFFSVFGVVFVPLSWMMPPRSPSIPQAQIVDFMHSHNLLIACAVLTLAFGLGPVSNAVYFIQIKRMSVSPVFRYTVMMGAITGTIVGMLFPLFCFGLGAFRPGYDPAILAMLYDFGYLAFIGSLGCFCIMWMAFGLAIILDENLILPKWLGYYTVWQYMSELIAAPVWIAKSGPFAWNGLMTFWLAMALFVSWQFIVYVCIFRAIKNQPDHELENAWLETEPASTDTLPRTSA</sequence>
<dbReference type="RefSeq" id="WP_065141836.1">
    <property type="nucleotide sequence ID" value="NZ_LZLG01000066.1"/>
</dbReference>
<feature type="transmembrane region" description="Helical" evidence="1">
    <location>
        <begin position="216"/>
        <end position="236"/>
    </location>
</feature>
<dbReference type="AlphaFoldDB" id="A0A853M3M7"/>
<evidence type="ECO:0000256" key="1">
    <source>
        <dbReference type="SAM" id="Phobius"/>
    </source>
</evidence>
<feature type="transmembrane region" description="Helical" evidence="1">
    <location>
        <begin position="106"/>
        <end position="135"/>
    </location>
</feature>
<feature type="transmembrane region" description="Helical" evidence="1">
    <location>
        <begin position="150"/>
        <end position="173"/>
    </location>
</feature>
<feature type="transmembrane region" description="Helical" evidence="1">
    <location>
        <begin position="185"/>
        <end position="204"/>
    </location>
</feature>
<evidence type="ECO:0000313" key="2">
    <source>
        <dbReference type="EMBL" id="OBJ60788.1"/>
    </source>
</evidence>
<proteinExistence type="predicted"/>
<comment type="caution">
    <text evidence="2">The sequence shown here is derived from an EMBL/GenBank/DDBJ whole genome shotgun (WGS) entry which is preliminary data.</text>
</comment>
<dbReference type="Proteomes" id="UP000093894">
    <property type="component" value="Unassembled WGS sequence"/>
</dbReference>
<reference evidence="2 3" key="1">
    <citation type="submission" date="2016-06" db="EMBL/GenBank/DDBJ databases">
        <authorList>
            <person name="Sutton G."/>
            <person name="Brinkac L."/>
            <person name="Sanka R."/>
            <person name="Adams M."/>
            <person name="Lau E."/>
            <person name="Garcia-Basteiro A."/>
            <person name="Lopez-Varela E."/>
            <person name="Palencia S."/>
        </authorList>
    </citation>
    <scope>NUCLEOTIDE SEQUENCE [LARGE SCALE GENOMIC DNA]</scope>
    <source>
        <strain evidence="2 3">1164983.0</strain>
    </source>
</reference>